<dbReference type="PATRIC" id="fig|1126833.4.peg.4898"/>
<dbReference type="Proteomes" id="UP000032633">
    <property type="component" value="Chromosome"/>
</dbReference>
<dbReference type="Gene3D" id="3.40.710.10">
    <property type="entry name" value="DD-peptidase/beta-lactamase superfamily"/>
    <property type="match status" value="1"/>
</dbReference>
<dbReference type="OrthoDB" id="9803467at2"/>
<feature type="domain" description="Beta-lactamase-related" evidence="1">
    <location>
        <begin position="9"/>
        <end position="329"/>
    </location>
</feature>
<dbReference type="InterPro" id="IPR012338">
    <property type="entry name" value="Beta-lactam/transpept-like"/>
</dbReference>
<accession>A0A0D5NNE9</accession>
<dbReference type="SUPFAM" id="SSF56601">
    <property type="entry name" value="beta-lactamase/transpeptidase-like"/>
    <property type="match status" value="1"/>
</dbReference>
<dbReference type="KEGG" id="pbj:VN24_22300"/>
<dbReference type="AlphaFoldDB" id="A0A0D5NNE9"/>
<dbReference type="Pfam" id="PF00144">
    <property type="entry name" value="Beta-lactamase"/>
    <property type="match status" value="1"/>
</dbReference>
<keyword evidence="3" id="KW-1185">Reference proteome</keyword>
<name>A0A0D5NNE9_9BACL</name>
<dbReference type="PANTHER" id="PTHR46825">
    <property type="entry name" value="D-ALANYL-D-ALANINE-CARBOXYPEPTIDASE/ENDOPEPTIDASE AMPH"/>
    <property type="match status" value="1"/>
</dbReference>
<evidence type="ECO:0000313" key="3">
    <source>
        <dbReference type="Proteomes" id="UP000032633"/>
    </source>
</evidence>
<dbReference type="InterPro" id="IPR001466">
    <property type="entry name" value="Beta-lactam-related"/>
</dbReference>
<dbReference type="STRING" id="1126833.VN24_22300"/>
<reference evidence="3" key="2">
    <citation type="submission" date="2015-03" db="EMBL/GenBank/DDBJ databases">
        <title>Genome sequence of Paenibacillus beijingensis strain DSM 24997T.</title>
        <authorList>
            <person name="Kwak Y."/>
            <person name="Shin J.-H."/>
        </authorList>
    </citation>
    <scope>NUCLEOTIDE SEQUENCE [LARGE SCALE GENOMIC DNA]</scope>
    <source>
        <strain evidence="3">DSM 24997</strain>
    </source>
</reference>
<dbReference type="HOGENOM" id="CLU_020027_0_4_9"/>
<reference evidence="2 3" key="1">
    <citation type="journal article" date="2015" name="J. Biotechnol.">
        <title>Complete genome sequence of Paenibacillus beijingensis 7188(T) (=DSM 24997(T)), a novel rhizobacterium from jujube garden soil.</title>
        <authorList>
            <person name="Kwak Y."/>
            <person name="Shin J.H."/>
        </authorList>
    </citation>
    <scope>NUCLEOTIDE SEQUENCE [LARGE SCALE GENOMIC DNA]</scope>
    <source>
        <strain evidence="2 3">DSM 24997</strain>
    </source>
</reference>
<protein>
    <recommendedName>
        <fullName evidence="1">Beta-lactamase-related domain-containing protein</fullName>
    </recommendedName>
</protein>
<dbReference type="RefSeq" id="WP_045672221.1">
    <property type="nucleotide sequence ID" value="NZ_CP011058.1"/>
</dbReference>
<gene>
    <name evidence="2" type="ORF">VN24_22300</name>
</gene>
<proteinExistence type="predicted"/>
<dbReference type="PANTHER" id="PTHR46825:SF9">
    <property type="entry name" value="BETA-LACTAMASE-RELATED DOMAIN-CONTAINING PROTEIN"/>
    <property type="match status" value="1"/>
</dbReference>
<dbReference type="EMBL" id="CP011058">
    <property type="protein sequence ID" value="AJY76796.1"/>
    <property type="molecule type" value="Genomic_DNA"/>
</dbReference>
<evidence type="ECO:0000313" key="2">
    <source>
        <dbReference type="EMBL" id="AJY76796.1"/>
    </source>
</evidence>
<dbReference type="InterPro" id="IPR050491">
    <property type="entry name" value="AmpC-like"/>
</dbReference>
<organism evidence="2 3">
    <name type="scientific">Paenibacillus beijingensis</name>
    <dbReference type="NCBI Taxonomy" id="1126833"/>
    <lineage>
        <taxon>Bacteria</taxon>
        <taxon>Bacillati</taxon>
        <taxon>Bacillota</taxon>
        <taxon>Bacilli</taxon>
        <taxon>Bacillales</taxon>
        <taxon>Paenibacillaceae</taxon>
        <taxon>Paenibacillus</taxon>
    </lineage>
</organism>
<sequence length="438" mass="48671">MSELNWSAFEDYVAAKMEEEQIPGLAIAISRGGSVIYEKGFGVRDVKTKEPVTPDTIIGVGSVTKSFTAMAIMKLAGEGKLSLNDPVVKYLPEFTLPGLKDPHSVKIIHLLTHTTGMPPMLRREELNQFDEHLSYISNEEVDLLGNPGEYFSYCNDTFLLLGAIIERLTGRLYRRYVTDSILEPLQMHRSTFNLEEVAKYKNVSVPYIKNSQTKSLEEVPWPRIGNYEVGGGLRSNVRDLLRYGQVFVGGGAGPNRFDVSTDSLSKMWQPVIQTKRNKYYGLALESVPNYSGVTLVGHSGGMWGVSAHIGFVPEKGIAAAVLMNVYGASADEIWLAAVNTVLGLPMEQKSAIEPNYEAASEELQKLAGTYTSAEGGYLRIYLEDGRPKADWEGEYFELRASDSHTLVTDKGGYSLRFFFKDEDNAWAVLAGYRMLIRI</sequence>
<evidence type="ECO:0000259" key="1">
    <source>
        <dbReference type="Pfam" id="PF00144"/>
    </source>
</evidence>